<evidence type="ECO:0000313" key="3">
    <source>
        <dbReference type="EMBL" id="OHA65635.1"/>
    </source>
</evidence>
<comment type="caution">
    <text evidence="3">The sequence shown here is derived from an EMBL/GenBank/DDBJ whole genome shotgun (WGS) entry which is preliminary data.</text>
</comment>
<dbReference type="AlphaFoldDB" id="A0A1G2QYD5"/>
<evidence type="ECO:0000259" key="2">
    <source>
        <dbReference type="Pfam" id="PF01648"/>
    </source>
</evidence>
<dbReference type="InterPro" id="IPR008278">
    <property type="entry name" value="4-PPantetheinyl_Trfase_dom"/>
</dbReference>
<dbReference type="SUPFAM" id="SSF56214">
    <property type="entry name" value="4'-phosphopantetheinyl transferase"/>
    <property type="match status" value="1"/>
</dbReference>
<sequence length="172" mass="20354">MIFSFDCFIVYQKFRKRNLFAVYQNSRTLLSLSNYDIIKLYCADYPCDSTTFLNLQFPMTIRLGSDLIHLPKFEKHLRAHKAYYRDHIFCPEELEYAKAQRLACIFAVKEAVIKALHLGPAQWQEICIAYEESGKPYLKRFPKPKKEAKKWKHEISISHEGQYALANVIFYQ</sequence>
<organism evidence="3 4">
    <name type="scientific">Candidatus Wildermuthbacteria bacterium RIFCSPHIGHO2_02_FULL_45_25</name>
    <dbReference type="NCBI Taxonomy" id="1802450"/>
    <lineage>
        <taxon>Bacteria</taxon>
        <taxon>Candidatus Wildermuthiibacteriota</taxon>
    </lineage>
</organism>
<keyword evidence="1" id="KW-0808">Transferase</keyword>
<dbReference type="EMBL" id="MHTV01000043">
    <property type="protein sequence ID" value="OHA65635.1"/>
    <property type="molecule type" value="Genomic_DNA"/>
</dbReference>
<reference evidence="3 4" key="1">
    <citation type="journal article" date="2016" name="Nat. Commun.">
        <title>Thousands of microbial genomes shed light on interconnected biogeochemical processes in an aquifer system.</title>
        <authorList>
            <person name="Anantharaman K."/>
            <person name="Brown C.T."/>
            <person name="Hug L.A."/>
            <person name="Sharon I."/>
            <person name="Castelle C.J."/>
            <person name="Probst A.J."/>
            <person name="Thomas B.C."/>
            <person name="Singh A."/>
            <person name="Wilkins M.J."/>
            <person name="Karaoz U."/>
            <person name="Brodie E.L."/>
            <person name="Williams K.H."/>
            <person name="Hubbard S.S."/>
            <person name="Banfield J.F."/>
        </authorList>
    </citation>
    <scope>NUCLEOTIDE SEQUENCE [LARGE SCALE GENOMIC DNA]</scope>
</reference>
<evidence type="ECO:0000256" key="1">
    <source>
        <dbReference type="ARBA" id="ARBA00022679"/>
    </source>
</evidence>
<protein>
    <recommendedName>
        <fullName evidence="2">4'-phosphopantetheinyl transferase domain-containing protein</fullName>
    </recommendedName>
</protein>
<dbReference type="GO" id="GO:0000287">
    <property type="term" value="F:magnesium ion binding"/>
    <property type="evidence" value="ECO:0007669"/>
    <property type="project" value="InterPro"/>
</dbReference>
<evidence type="ECO:0000313" key="4">
    <source>
        <dbReference type="Proteomes" id="UP000178092"/>
    </source>
</evidence>
<gene>
    <name evidence="3" type="ORF">A3C04_01540</name>
</gene>
<feature type="domain" description="4'-phosphopantetheinyl transferase" evidence="2">
    <location>
        <begin position="63"/>
        <end position="166"/>
    </location>
</feature>
<name>A0A1G2QYD5_9BACT</name>
<dbReference type="Proteomes" id="UP000178092">
    <property type="component" value="Unassembled WGS sequence"/>
</dbReference>
<proteinExistence type="predicted"/>
<dbReference type="GO" id="GO:0008897">
    <property type="term" value="F:holo-[acyl-carrier-protein] synthase activity"/>
    <property type="evidence" value="ECO:0007669"/>
    <property type="project" value="InterPro"/>
</dbReference>
<dbReference type="Gene3D" id="3.90.470.20">
    <property type="entry name" value="4'-phosphopantetheinyl transferase domain"/>
    <property type="match status" value="1"/>
</dbReference>
<dbReference type="InterPro" id="IPR037143">
    <property type="entry name" value="4-PPantetheinyl_Trfase_dom_sf"/>
</dbReference>
<dbReference type="Pfam" id="PF01648">
    <property type="entry name" value="ACPS"/>
    <property type="match status" value="1"/>
</dbReference>
<accession>A0A1G2QYD5</accession>